<evidence type="ECO:0000256" key="1">
    <source>
        <dbReference type="ARBA" id="ARBA00023002"/>
    </source>
</evidence>
<dbReference type="InterPro" id="IPR002869">
    <property type="entry name" value="Pyrv_flavodox_OxRed_cen"/>
</dbReference>
<dbReference type="Pfam" id="PF01558">
    <property type="entry name" value="POR"/>
    <property type="match status" value="1"/>
</dbReference>
<keyword evidence="1" id="KW-0560">Oxidoreductase</keyword>
<dbReference type="InterPro" id="IPR051626">
    <property type="entry name" value="Oxidoreductase_gamma_subunit"/>
</dbReference>
<comment type="caution">
    <text evidence="3">The sequence shown here is derived from an EMBL/GenBank/DDBJ whole genome shotgun (WGS) entry which is preliminary data.</text>
</comment>
<dbReference type="SUPFAM" id="SSF53323">
    <property type="entry name" value="Pyruvate-ferredoxin oxidoreductase, PFOR, domain III"/>
    <property type="match status" value="1"/>
</dbReference>
<organism evidence="3 4">
    <name type="scientific">Anaeroselena agilis</name>
    <dbReference type="NCBI Taxonomy" id="3063788"/>
    <lineage>
        <taxon>Bacteria</taxon>
        <taxon>Bacillati</taxon>
        <taxon>Bacillota</taxon>
        <taxon>Negativicutes</taxon>
        <taxon>Acetonemataceae</taxon>
        <taxon>Anaeroselena</taxon>
    </lineage>
</organism>
<accession>A0ABU3P536</accession>
<dbReference type="Proteomes" id="UP001254848">
    <property type="component" value="Unassembled WGS sequence"/>
</dbReference>
<proteinExistence type="predicted"/>
<dbReference type="InterPro" id="IPR011894">
    <property type="entry name" value="PorC_KorC"/>
</dbReference>
<evidence type="ECO:0000313" key="3">
    <source>
        <dbReference type="EMBL" id="MDT8903633.1"/>
    </source>
</evidence>
<dbReference type="RefSeq" id="WP_413782085.1">
    <property type="nucleotide sequence ID" value="NZ_JAUOZS010000001.1"/>
</dbReference>
<dbReference type="PANTHER" id="PTHR43366:SF1">
    <property type="entry name" value="PYRUVATE SYNTHASE SUBUNIT PORC"/>
    <property type="match status" value="1"/>
</dbReference>
<keyword evidence="4" id="KW-1185">Reference proteome</keyword>
<protein>
    <submittedName>
        <fullName evidence="3">2-oxoacid:acceptor oxidoreductase family protein</fullName>
    </submittedName>
</protein>
<sequence length="183" mass="19483">MKEIRWHGRGGQGGFTAARLLGMAASLSADYYVQAFPSFGPERRGAPVLAFTRIDTRPIHDHSKVYGCDYVVVLDESLLEVVDVFEGLKPGGTVLINSSRGAEAFAGGGRLIHTIDATGIALAVLGQPVTSTPMFGAFVGATGLVALPAALAAVEEMLPPDSRVQNREVVEWAYNELRRKADA</sequence>
<reference evidence="3 4" key="1">
    <citation type="submission" date="2023-07" db="EMBL/GenBank/DDBJ databases">
        <title>The novel representative of Negativicutes class, Anaeroselena agilis gen. nov. sp. nov.</title>
        <authorList>
            <person name="Prokofeva M.I."/>
            <person name="Elcheninov A.G."/>
            <person name="Klyukina A."/>
            <person name="Kublanov I.V."/>
            <person name="Frolov E.N."/>
            <person name="Podosokorskaya O.A."/>
        </authorList>
    </citation>
    <scope>NUCLEOTIDE SEQUENCE [LARGE SCALE GENOMIC DNA]</scope>
    <source>
        <strain evidence="3 4">4137-cl</strain>
    </source>
</reference>
<dbReference type="InterPro" id="IPR019752">
    <property type="entry name" value="Pyrv/ketoisovalerate_OxRed_cat"/>
</dbReference>
<evidence type="ECO:0000259" key="2">
    <source>
        <dbReference type="Pfam" id="PF01558"/>
    </source>
</evidence>
<evidence type="ECO:0000313" key="4">
    <source>
        <dbReference type="Proteomes" id="UP001254848"/>
    </source>
</evidence>
<dbReference type="PANTHER" id="PTHR43366">
    <property type="entry name" value="PYRUVATE SYNTHASE SUBUNIT PORC"/>
    <property type="match status" value="1"/>
</dbReference>
<dbReference type="NCBIfam" id="TIGR02175">
    <property type="entry name" value="PorC_KorC"/>
    <property type="match status" value="1"/>
</dbReference>
<dbReference type="EMBL" id="JAUOZS010000001">
    <property type="protein sequence ID" value="MDT8903633.1"/>
    <property type="molecule type" value="Genomic_DNA"/>
</dbReference>
<gene>
    <name evidence="3" type="ORF">Q4T40_20595</name>
</gene>
<feature type="domain" description="Pyruvate/ketoisovalerate oxidoreductase catalytic" evidence="2">
    <location>
        <begin position="10"/>
        <end position="174"/>
    </location>
</feature>
<dbReference type="Gene3D" id="3.40.920.10">
    <property type="entry name" value="Pyruvate-ferredoxin oxidoreductase, PFOR, domain III"/>
    <property type="match status" value="1"/>
</dbReference>
<name>A0ABU3P536_9FIRM</name>